<dbReference type="AlphaFoldDB" id="A0A1M4VFV0"/>
<keyword evidence="2" id="KW-1185">Reference proteome</keyword>
<name>A0A1M4VFV0_9SPHI</name>
<dbReference type="STRING" id="288992.SAMN04488522_101893"/>
<dbReference type="Proteomes" id="UP000184287">
    <property type="component" value="Unassembled WGS sequence"/>
</dbReference>
<accession>A0A1M4VFV0</accession>
<sequence>MNKCQNITCHISDEGLNGFKTRKESFDEKAPVLRNQSVRILNDTLRSKI</sequence>
<evidence type="ECO:0000313" key="2">
    <source>
        <dbReference type="Proteomes" id="UP000184287"/>
    </source>
</evidence>
<gene>
    <name evidence="1" type="ORF">SAMN04488522_101893</name>
</gene>
<protein>
    <submittedName>
        <fullName evidence="1">Uncharacterized protein</fullName>
    </submittedName>
</protein>
<reference evidence="2" key="1">
    <citation type="submission" date="2016-11" db="EMBL/GenBank/DDBJ databases">
        <authorList>
            <person name="Varghese N."/>
            <person name="Submissions S."/>
        </authorList>
    </citation>
    <scope>NUCLEOTIDE SEQUENCE [LARGE SCALE GENOMIC DNA]</scope>
    <source>
        <strain evidence="2">DSM 16990</strain>
    </source>
</reference>
<evidence type="ECO:0000313" key="1">
    <source>
        <dbReference type="EMBL" id="SHE67772.1"/>
    </source>
</evidence>
<dbReference type="EMBL" id="FQUQ01000001">
    <property type="protein sequence ID" value="SHE67772.1"/>
    <property type="molecule type" value="Genomic_DNA"/>
</dbReference>
<proteinExistence type="predicted"/>
<organism evidence="1 2">
    <name type="scientific">Pedobacter caeni</name>
    <dbReference type="NCBI Taxonomy" id="288992"/>
    <lineage>
        <taxon>Bacteria</taxon>
        <taxon>Pseudomonadati</taxon>
        <taxon>Bacteroidota</taxon>
        <taxon>Sphingobacteriia</taxon>
        <taxon>Sphingobacteriales</taxon>
        <taxon>Sphingobacteriaceae</taxon>
        <taxon>Pedobacter</taxon>
    </lineage>
</organism>